<evidence type="ECO:0000313" key="2">
    <source>
        <dbReference type="Ensembl" id="ENSEBUP00000016209.1"/>
    </source>
</evidence>
<name>A0A8C4QL28_EPTBU</name>
<keyword evidence="1" id="KW-1133">Transmembrane helix</keyword>
<keyword evidence="1" id="KW-0812">Transmembrane</keyword>
<feature type="transmembrane region" description="Helical" evidence="1">
    <location>
        <begin position="46"/>
        <end position="64"/>
    </location>
</feature>
<keyword evidence="1" id="KW-0472">Membrane</keyword>
<proteinExistence type="predicted"/>
<organism evidence="2 3">
    <name type="scientific">Eptatretus burgeri</name>
    <name type="common">Inshore hagfish</name>
    <dbReference type="NCBI Taxonomy" id="7764"/>
    <lineage>
        <taxon>Eukaryota</taxon>
        <taxon>Metazoa</taxon>
        <taxon>Chordata</taxon>
        <taxon>Craniata</taxon>
        <taxon>Vertebrata</taxon>
        <taxon>Cyclostomata</taxon>
        <taxon>Myxini</taxon>
        <taxon>Myxiniformes</taxon>
        <taxon>Myxinidae</taxon>
        <taxon>Eptatretinae</taxon>
        <taxon>Eptatretus</taxon>
    </lineage>
</organism>
<dbReference type="Proteomes" id="UP000694388">
    <property type="component" value="Unplaced"/>
</dbReference>
<sequence>MVKHIIIPQAFGQQIKIEQTTDSQLGRSCCPHQDDVKMNIPQAARTPIAVLCFLLVSGFIYYSIRLNHWISWIPLSHDDYNRLGFVANLESTYNSVLEKKTDLPNNSVLPCVGGETQRRMQEIFPKFSQRGSLVSEGGQSADHEARGCSRLISMSRRWGWARHLPGGWPDGGHWNTGGRWTQQRAAPAHAPIPDLT</sequence>
<evidence type="ECO:0000313" key="3">
    <source>
        <dbReference type="Proteomes" id="UP000694388"/>
    </source>
</evidence>
<dbReference type="Ensembl" id="ENSEBUT00000016794.1">
    <property type="protein sequence ID" value="ENSEBUP00000016216.1"/>
    <property type="gene ID" value="ENSEBUG00000010176.1"/>
</dbReference>
<reference evidence="2" key="1">
    <citation type="submission" date="2025-05" db="UniProtKB">
        <authorList>
            <consortium name="Ensembl"/>
        </authorList>
    </citation>
    <scope>IDENTIFICATION</scope>
</reference>
<keyword evidence="3" id="KW-1185">Reference proteome</keyword>
<dbReference type="Ensembl" id="ENSEBUT00000016785.1">
    <property type="protein sequence ID" value="ENSEBUP00000016209.1"/>
    <property type="gene ID" value="ENSEBUG00000010176.1"/>
</dbReference>
<evidence type="ECO:0000256" key="1">
    <source>
        <dbReference type="SAM" id="Phobius"/>
    </source>
</evidence>
<dbReference type="AlphaFoldDB" id="A0A8C4QL28"/>
<protein>
    <submittedName>
        <fullName evidence="2">Uncharacterized protein</fullName>
    </submittedName>
</protein>
<accession>A0A8C4QL28</accession>